<keyword evidence="3" id="KW-1185">Reference proteome</keyword>
<dbReference type="EMBL" id="JRKL02005728">
    <property type="protein sequence ID" value="KAF3950003.1"/>
    <property type="molecule type" value="Genomic_DNA"/>
</dbReference>
<protein>
    <recommendedName>
        <fullName evidence="4">Secreted protein</fullName>
    </recommendedName>
</protein>
<evidence type="ECO:0000256" key="1">
    <source>
        <dbReference type="SAM" id="SignalP"/>
    </source>
</evidence>
<accession>A0A8J4QRX3</accession>
<comment type="caution">
    <text evidence="2">The sequence shown here is derived from an EMBL/GenBank/DDBJ whole genome shotgun (WGS) entry which is preliminary data.</text>
</comment>
<dbReference type="Proteomes" id="UP000737018">
    <property type="component" value="Unassembled WGS sequence"/>
</dbReference>
<evidence type="ECO:0000313" key="2">
    <source>
        <dbReference type="EMBL" id="KAF3950003.1"/>
    </source>
</evidence>
<proteinExistence type="predicted"/>
<evidence type="ECO:0008006" key="4">
    <source>
        <dbReference type="Google" id="ProtNLM"/>
    </source>
</evidence>
<feature type="signal peptide" evidence="1">
    <location>
        <begin position="1"/>
        <end position="19"/>
    </location>
</feature>
<organism evidence="2 3">
    <name type="scientific">Castanea mollissima</name>
    <name type="common">Chinese chestnut</name>
    <dbReference type="NCBI Taxonomy" id="60419"/>
    <lineage>
        <taxon>Eukaryota</taxon>
        <taxon>Viridiplantae</taxon>
        <taxon>Streptophyta</taxon>
        <taxon>Embryophyta</taxon>
        <taxon>Tracheophyta</taxon>
        <taxon>Spermatophyta</taxon>
        <taxon>Magnoliopsida</taxon>
        <taxon>eudicotyledons</taxon>
        <taxon>Gunneridae</taxon>
        <taxon>Pentapetalae</taxon>
        <taxon>rosids</taxon>
        <taxon>fabids</taxon>
        <taxon>Fagales</taxon>
        <taxon>Fagaceae</taxon>
        <taxon>Castanea</taxon>
    </lineage>
</organism>
<name>A0A8J4QRX3_9ROSI</name>
<evidence type="ECO:0000313" key="3">
    <source>
        <dbReference type="Proteomes" id="UP000737018"/>
    </source>
</evidence>
<dbReference type="AlphaFoldDB" id="A0A8J4QRX3"/>
<sequence length="103" mass="12012">MRMMWLEWWIGTLLSVTKLLDHIDSIAKQYNITELVTGIKYFVIETPVNNSVNLNSMSLVESSPYSERSLSLRISHNFVAYETTSFSMTKMFGCVSIFFFFFE</sequence>
<gene>
    <name evidence="2" type="ORF">CMV_024191</name>
</gene>
<feature type="chain" id="PRO_5035281573" description="Secreted protein" evidence="1">
    <location>
        <begin position="20"/>
        <end position="103"/>
    </location>
</feature>
<reference evidence="2" key="1">
    <citation type="submission" date="2020-03" db="EMBL/GenBank/DDBJ databases">
        <title>Castanea mollissima Vanexum genome sequencing.</title>
        <authorList>
            <person name="Staton M."/>
        </authorList>
    </citation>
    <scope>NUCLEOTIDE SEQUENCE</scope>
    <source>
        <tissue evidence="2">Leaf</tissue>
    </source>
</reference>
<keyword evidence="1" id="KW-0732">Signal</keyword>